<dbReference type="Gene3D" id="2.60.40.1910">
    <property type="match status" value="1"/>
</dbReference>
<accession>A0A915CLS3</accession>
<reference evidence="2" key="1">
    <citation type="submission" date="2022-11" db="UniProtKB">
        <authorList>
            <consortium name="WormBaseParasite"/>
        </authorList>
    </citation>
    <scope>IDENTIFICATION</scope>
</reference>
<evidence type="ECO:0000313" key="1">
    <source>
        <dbReference type="Proteomes" id="UP000887574"/>
    </source>
</evidence>
<organism evidence="1 2">
    <name type="scientific">Ditylenchus dipsaci</name>
    <dbReference type="NCBI Taxonomy" id="166011"/>
    <lineage>
        <taxon>Eukaryota</taxon>
        <taxon>Metazoa</taxon>
        <taxon>Ecdysozoa</taxon>
        <taxon>Nematoda</taxon>
        <taxon>Chromadorea</taxon>
        <taxon>Rhabditida</taxon>
        <taxon>Tylenchina</taxon>
        <taxon>Tylenchomorpha</taxon>
        <taxon>Sphaerularioidea</taxon>
        <taxon>Anguinidae</taxon>
        <taxon>Anguininae</taxon>
        <taxon>Ditylenchus</taxon>
    </lineage>
</organism>
<protein>
    <submittedName>
        <fullName evidence="2">Uncharacterized protein</fullName>
    </submittedName>
</protein>
<name>A0A915CLS3_9BILA</name>
<proteinExistence type="predicted"/>
<dbReference type="WBParaSite" id="jg10475">
    <property type="protein sequence ID" value="jg10475"/>
    <property type="gene ID" value="jg10475"/>
</dbReference>
<sequence length="109" mass="12016">MPTSRKKLDHGASVLKSALQPNCCPKHGLINTVIHSVKTIDQQHVELGQQSCNGSSNDTWPISIFYTLGGVEQQMVWLSNKSMILDIGTNGELVIDAKSYGYYTVNNHL</sequence>
<dbReference type="AlphaFoldDB" id="A0A915CLS3"/>
<dbReference type="Proteomes" id="UP000887574">
    <property type="component" value="Unplaced"/>
</dbReference>
<evidence type="ECO:0000313" key="2">
    <source>
        <dbReference type="WBParaSite" id="jg10475"/>
    </source>
</evidence>
<keyword evidence="1" id="KW-1185">Reference proteome</keyword>